<evidence type="ECO:0000313" key="4">
    <source>
        <dbReference type="Proteomes" id="UP000261032"/>
    </source>
</evidence>
<reference evidence="3 4" key="1">
    <citation type="submission" date="2018-08" db="EMBL/GenBank/DDBJ databases">
        <title>A genome reference for cultivated species of the human gut microbiota.</title>
        <authorList>
            <person name="Zou Y."/>
            <person name="Xue W."/>
            <person name="Luo G."/>
        </authorList>
    </citation>
    <scope>NUCLEOTIDE SEQUENCE [LARGE SCALE GENOMIC DNA]</scope>
    <source>
        <strain evidence="3 4">OM06-4</strain>
    </source>
</reference>
<keyword evidence="1" id="KW-0812">Transmembrane</keyword>
<dbReference type="Proteomes" id="UP001211987">
    <property type="component" value="Unassembled WGS sequence"/>
</dbReference>
<keyword evidence="1" id="KW-1133">Transmembrane helix</keyword>
<evidence type="ECO:0000256" key="1">
    <source>
        <dbReference type="SAM" id="Phobius"/>
    </source>
</evidence>
<sequence length="109" mass="12569">MEKIKNWFYKPAFTLICYAIALLIICYFGYTVNISYQSVVSYVEAGSISWGANFGEIVAYFMSNTFSYFFYAMTFVFFGKVISIIKPRAPKQEIVEEINDNVDDELIEA</sequence>
<accession>A0A3E3AI73</accession>
<dbReference type="Proteomes" id="UP000261032">
    <property type="component" value="Unassembled WGS sequence"/>
</dbReference>
<proteinExistence type="predicted"/>
<dbReference type="AlphaFoldDB" id="A0A3E3AI73"/>
<keyword evidence="1" id="KW-0472">Membrane</keyword>
<organism evidence="3 4">
    <name type="scientific">Thomasclavelia ramosa</name>
    <dbReference type="NCBI Taxonomy" id="1547"/>
    <lineage>
        <taxon>Bacteria</taxon>
        <taxon>Bacillati</taxon>
        <taxon>Bacillota</taxon>
        <taxon>Erysipelotrichia</taxon>
        <taxon>Erysipelotrichales</taxon>
        <taxon>Coprobacillaceae</taxon>
        <taxon>Thomasclavelia</taxon>
    </lineage>
</organism>
<evidence type="ECO:0000313" key="2">
    <source>
        <dbReference type="EMBL" id="MDB7082424.1"/>
    </source>
</evidence>
<dbReference type="GeneID" id="64197210"/>
<feature type="transmembrane region" description="Helical" evidence="1">
    <location>
        <begin position="57"/>
        <end position="78"/>
    </location>
</feature>
<protein>
    <submittedName>
        <fullName evidence="3">Uncharacterized protein</fullName>
    </submittedName>
</protein>
<reference evidence="2" key="2">
    <citation type="submission" date="2023-01" db="EMBL/GenBank/DDBJ databases">
        <title>Human gut microbiome strain richness.</title>
        <authorList>
            <person name="Chen-Liaw A."/>
        </authorList>
    </citation>
    <scope>NUCLEOTIDE SEQUENCE</scope>
    <source>
        <strain evidence="2">1001217st2_G6_1001217B_191108</strain>
    </source>
</reference>
<gene>
    <name evidence="3" type="ORF">DXB93_02895</name>
    <name evidence="2" type="ORF">PM738_01300</name>
</gene>
<evidence type="ECO:0000313" key="3">
    <source>
        <dbReference type="EMBL" id="RGD86783.1"/>
    </source>
</evidence>
<name>A0A3E3AI73_9FIRM</name>
<dbReference type="EMBL" id="JAQLKE010000002">
    <property type="protein sequence ID" value="MDB7082424.1"/>
    <property type="molecule type" value="Genomic_DNA"/>
</dbReference>
<dbReference type="EMBL" id="QUSL01000003">
    <property type="protein sequence ID" value="RGD86783.1"/>
    <property type="molecule type" value="Genomic_DNA"/>
</dbReference>
<dbReference type="RefSeq" id="WP_003535133.1">
    <property type="nucleotide sequence ID" value="NZ_AP031443.1"/>
</dbReference>
<comment type="caution">
    <text evidence="3">The sequence shown here is derived from an EMBL/GenBank/DDBJ whole genome shotgun (WGS) entry which is preliminary data.</text>
</comment>
<feature type="transmembrane region" description="Helical" evidence="1">
    <location>
        <begin position="12"/>
        <end position="30"/>
    </location>
</feature>